<organism evidence="2 3">
    <name type="scientific">Acidiphilium rubrum</name>
    <dbReference type="NCBI Taxonomy" id="526"/>
    <lineage>
        <taxon>Bacteria</taxon>
        <taxon>Pseudomonadati</taxon>
        <taxon>Pseudomonadota</taxon>
        <taxon>Alphaproteobacteria</taxon>
        <taxon>Acetobacterales</taxon>
        <taxon>Acidocellaceae</taxon>
        <taxon>Acidiphilium</taxon>
    </lineage>
</organism>
<reference evidence="2 3" key="1">
    <citation type="submission" date="2017-01" db="EMBL/GenBank/DDBJ databases">
        <authorList>
            <person name="Varghese N."/>
            <person name="Submissions S."/>
        </authorList>
    </citation>
    <scope>NUCLEOTIDE SEQUENCE [LARGE SCALE GENOMIC DNA]</scope>
    <source>
        <strain evidence="2 3">ATCC 35905</strain>
    </source>
</reference>
<accession>A0A8G2CNW0</accession>
<sequence>MGWYYQPIGGRSTADKDAFLRSEIEQIADKPGKAEIKVVKSAFVGSTWYAAVLIGIPDQTPYTVAYVYLTQMGRDGDFGYKPMDESVGPCEVDCPVGIMNLLSPIDQLPGAGYAADWRARVAAARERKAGVRRQQARIVSGTRIRFATPLRFTDGASYDRFIAEAMSWRGRMILAFRPVDAGDRPLGGRYRIRGRVLATAEIETAERTTSATPTLMRVDQTVA</sequence>
<dbReference type="RefSeq" id="WP_051657578.1">
    <property type="nucleotide sequence ID" value="NZ_FTNE01000043.1"/>
</dbReference>
<evidence type="ECO:0000313" key="2">
    <source>
        <dbReference type="EMBL" id="SIR51139.1"/>
    </source>
</evidence>
<comment type="caution">
    <text evidence="2">The sequence shown here is derived from an EMBL/GenBank/DDBJ whole genome shotgun (WGS) entry which is preliminary data.</text>
</comment>
<dbReference type="InterPro" id="IPR053845">
    <property type="entry name" value="DUF6927"/>
</dbReference>
<name>A0A8G2CNW0_ACIRU</name>
<gene>
    <name evidence="2" type="ORF">SAMN05421828_14313</name>
</gene>
<dbReference type="AlphaFoldDB" id="A0A8G2CNW0"/>
<dbReference type="OrthoDB" id="6874909at2"/>
<dbReference type="Pfam" id="PF21992">
    <property type="entry name" value="DUF6927"/>
    <property type="match status" value="1"/>
</dbReference>
<dbReference type="Proteomes" id="UP000186308">
    <property type="component" value="Unassembled WGS sequence"/>
</dbReference>
<proteinExistence type="predicted"/>
<evidence type="ECO:0000259" key="1">
    <source>
        <dbReference type="Pfam" id="PF21992"/>
    </source>
</evidence>
<feature type="domain" description="DUF6927" evidence="1">
    <location>
        <begin position="111"/>
        <end position="193"/>
    </location>
</feature>
<dbReference type="EMBL" id="FTNE01000043">
    <property type="protein sequence ID" value="SIR51139.1"/>
    <property type="molecule type" value="Genomic_DNA"/>
</dbReference>
<keyword evidence="3" id="KW-1185">Reference proteome</keyword>
<protein>
    <recommendedName>
        <fullName evidence="1">DUF6927 domain-containing protein</fullName>
    </recommendedName>
</protein>
<evidence type="ECO:0000313" key="3">
    <source>
        <dbReference type="Proteomes" id="UP000186308"/>
    </source>
</evidence>